<dbReference type="EMBL" id="JAYMYQ010000004">
    <property type="protein sequence ID" value="KAK7339072.1"/>
    <property type="molecule type" value="Genomic_DNA"/>
</dbReference>
<dbReference type="GO" id="GO:0005524">
    <property type="term" value="F:ATP binding"/>
    <property type="evidence" value="ECO:0007669"/>
    <property type="project" value="UniProtKB-KW"/>
</dbReference>
<comment type="similarity">
    <text evidence="4">Belongs to the TRAFAC class myosin-kinesin ATPase superfamily. Myosin family.</text>
</comment>
<dbReference type="InterPro" id="IPR027417">
    <property type="entry name" value="P-loop_NTPase"/>
</dbReference>
<dbReference type="GO" id="GO:0005737">
    <property type="term" value="C:cytoplasm"/>
    <property type="evidence" value="ECO:0007669"/>
    <property type="project" value="TreeGrafter"/>
</dbReference>
<dbReference type="PANTHER" id="PTHR13140">
    <property type="entry name" value="MYOSIN"/>
    <property type="match status" value="1"/>
</dbReference>
<name>A0AAN9LN46_CANGL</name>
<evidence type="ECO:0000256" key="3">
    <source>
        <dbReference type="ARBA" id="ARBA00023203"/>
    </source>
</evidence>
<reference evidence="6 7" key="1">
    <citation type="submission" date="2024-01" db="EMBL/GenBank/DDBJ databases">
        <title>The genomes of 5 underutilized Papilionoideae crops provide insights into root nodulation and disease resistanc.</title>
        <authorList>
            <person name="Jiang F."/>
        </authorList>
    </citation>
    <scope>NUCLEOTIDE SEQUENCE [LARGE SCALE GENOMIC DNA]</scope>
    <source>
        <strain evidence="6">LVBAO_FW01</strain>
        <tissue evidence="6">Leaves</tissue>
    </source>
</reference>
<organism evidence="6 7">
    <name type="scientific">Canavalia gladiata</name>
    <name type="common">Sword bean</name>
    <name type="synonym">Dolichos gladiatus</name>
    <dbReference type="NCBI Taxonomy" id="3824"/>
    <lineage>
        <taxon>Eukaryota</taxon>
        <taxon>Viridiplantae</taxon>
        <taxon>Streptophyta</taxon>
        <taxon>Embryophyta</taxon>
        <taxon>Tracheophyta</taxon>
        <taxon>Spermatophyta</taxon>
        <taxon>Magnoliopsida</taxon>
        <taxon>eudicotyledons</taxon>
        <taxon>Gunneridae</taxon>
        <taxon>Pentapetalae</taxon>
        <taxon>rosids</taxon>
        <taxon>fabids</taxon>
        <taxon>Fabales</taxon>
        <taxon>Fabaceae</taxon>
        <taxon>Papilionoideae</taxon>
        <taxon>50 kb inversion clade</taxon>
        <taxon>NPAAA clade</taxon>
        <taxon>indigoferoid/millettioid clade</taxon>
        <taxon>Phaseoleae</taxon>
        <taxon>Canavalia</taxon>
    </lineage>
</organism>
<dbReference type="PROSITE" id="PS51456">
    <property type="entry name" value="MYOSIN_MOTOR"/>
    <property type="match status" value="1"/>
</dbReference>
<evidence type="ECO:0000256" key="1">
    <source>
        <dbReference type="ARBA" id="ARBA00022741"/>
    </source>
</evidence>
<proteinExistence type="inferred from homology"/>
<dbReference type="Gene3D" id="1.20.120.720">
    <property type="entry name" value="Myosin VI head, motor domain, U50 subdomain"/>
    <property type="match status" value="1"/>
</dbReference>
<protein>
    <recommendedName>
        <fullName evidence="5">Myosin motor domain-containing protein</fullName>
    </recommendedName>
</protein>
<comment type="caution">
    <text evidence="4">Lacks conserved residue(s) required for the propagation of feature annotation.</text>
</comment>
<dbReference type="Proteomes" id="UP001367508">
    <property type="component" value="Unassembled WGS sequence"/>
</dbReference>
<dbReference type="PANTHER" id="PTHR13140:SF836">
    <property type="entry name" value="MYOSIN-6"/>
    <property type="match status" value="1"/>
</dbReference>
<accession>A0AAN9LN46</accession>
<keyword evidence="1" id="KW-0547">Nucleotide-binding</keyword>
<keyword evidence="3 4" id="KW-0009">Actin-binding</keyword>
<dbReference type="GO" id="GO:0016020">
    <property type="term" value="C:membrane"/>
    <property type="evidence" value="ECO:0007669"/>
    <property type="project" value="TreeGrafter"/>
</dbReference>
<dbReference type="Pfam" id="PF00063">
    <property type="entry name" value="Myosin_head"/>
    <property type="match status" value="1"/>
</dbReference>
<dbReference type="InterPro" id="IPR001609">
    <property type="entry name" value="Myosin_head_motor_dom-like"/>
</dbReference>
<dbReference type="GO" id="GO:0016459">
    <property type="term" value="C:myosin complex"/>
    <property type="evidence" value="ECO:0007669"/>
    <property type="project" value="UniProtKB-KW"/>
</dbReference>
<dbReference type="GO" id="GO:0000146">
    <property type="term" value="F:microfilament motor activity"/>
    <property type="evidence" value="ECO:0007669"/>
    <property type="project" value="TreeGrafter"/>
</dbReference>
<keyword evidence="2" id="KW-0067">ATP-binding</keyword>
<keyword evidence="4" id="KW-0505">Motor protein</keyword>
<keyword evidence="7" id="KW-1185">Reference proteome</keyword>
<feature type="domain" description="Myosin motor" evidence="5">
    <location>
        <begin position="1"/>
        <end position="91"/>
    </location>
</feature>
<dbReference type="SUPFAM" id="SSF52540">
    <property type="entry name" value="P-loop containing nucleoside triphosphate hydrolases"/>
    <property type="match status" value="1"/>
</dbReference>
<comment type="caution">
    <text evidence="6">The sequence shown here is derived from an EMBL/GenBank/DDBJ whole genome shotgun (WGS) entry which is preliminary data.</text>
</comment>
<sequence>MLWDCPPIELFKCDTKALEDSCCKRVIVTCDETLSKWLDPEAVALSGDALVKIVYTWLFDWLVDKINNSIGQDHDPKFSIGVLDVYGLERF</sequence>
<evidence type="ECO:0000256" key="4">
    <source>
        <dbReference type="PROSITE-ProRule" id="PRU00782"/>
    </source>
</evidence>
<gene>
    <name evidence="6" type="ORF">VNO77_19715</name>
</gene>
<evidence type="ECO:0000256" key="2">
    <source>
        <dbReference type="ARBA" id="ARBA00022840"/>
    </source>
</evidence>
<dbReference type="AlphaFoldDB" id="A0AAN9LN46"/>
<dbReference type="GO" id="GO:0051015">
    <property type="term" value="F:actin filament binding"/>
    <property type="evidence" value="ECO:0007669"/>
    <property type="project" value="TreeGrafter"/>
</dbReference>
<evidence type="ECO:0000259" key="5">
    <source>
        <dbReference type="PROSITE" id="PS51456"/>
    </source>
</evidence>
<keyword evidence="4" id="KW-0518">Myosin</keyword>
<dbReference type="GO" id="GO:0007015">
    <property type="term" value="P:actin filament organization"/>
    <property type="evidence" value="ECO:0007669"/>
    <property type="project" value="TreeGrafter"/>
</dbReference>
<evidence type="ECO:0000313" key="6">
    <source>
        <dbReference type="EMBL" id="KAK7339072.1"/>
    </source>
</evidence>
<evidence type="ECO:0000313" key="7">
    <source>
        <dbReference type="Proteomes" id="UP001367508"/>
    </source>
</evidence>